<dbReference type="AlphaFoldDB" id="A0AA88H2Q5"/>
<dbReference type="InterPro" id="IPR008584">
    <property type="entry name" value="CXXC_Zn-binding_euk"/>
</dbReference>
<dbReference type="PANTHER" id="PTHR12857">
    <property type="entry name" value="CXXC MOTIF CONTAINING ZINC BINDING PROTEIN"/>
    <property type="match status" value="1"/>
</dbReference>
<keyword evidence="3" id="KW-0862">Zinc</keyword>
<comment type="caution">
    <text evidence="4">The sequence shown here is derived from an EMBL/GenBank/DDBJ whole genome shotgun (WGS) entry which is preliminary data.</text>
</comment>
<organism evidence="4 5">
    <name type="scientific">Artemia franciscana</name>
    <name type="common">Brine shrimp</name>
    <name type="synonym">Artemia sanfranciscana</name>
    <dbReference type="NCBI Taxonomy" id="6661"/>
    <lineage>
        <taxon>Eukaryota</taxon>
        <taxon>Metazoa</taxon>
        <taxon>Ecdysozoa</taxon>
        <taxon>Arthropoda</taxon>
        <taxon>Crustacea</taxon>
        <taxon>Branchiopoda</taxon>
        <taxon>Anostraca</taxon>
        <taxon>Artemiidae</taxon>
        <taxon>Artemia</taxon>
    </lineage>
</organism>
<evidence type="ECO:0000256" key="1">
    <source>
        <dbReference type="ARBA" id="ARBA00007818"/>
    </source>
</evidence>
<dbReference type="Pfam" id="PF05907">
    <property type="entry name" value="CXXC_Zn-b_euk"/>
    <property type="match status" value="1"/>
</dbReference>
<dbReference type="EMBL" id="JAVRJZ010000107">
    <property type="protein sequence ID" value="KAK2703318.1"/>
    <property type="molecule type" value="Genomic_DNA"/>
</dbReference>
<gene>
    <name evidence="4" type="ORF">QYM36_018227</name>
</gene>
<evidence type="ECO:0000256" key="3">
    <source>
        <dbReference type="ARBA" id="ARBA00022833"/>
    </source>
</evidence>
<dbReference type="GO" id="GO:0008270">
    <property type="term" value="F:zinc ion binding"/>
    <property type="evidence" value="ECO:0007669"/>
    <property type="project" value="TreeGrafter"/>
</dbReference>
<evidence type="ECO:0000313" key="5">
    <source>
        <dbReference type="Proteomes" id="UP001187531"/>
    </source>
</evidence>
<dbReference type="EMBL" id="JAVRJZ010000107">
    <property type="protein sequence ID" value="KAK2703315.1"/>
    <property type="molecule type" value="Genomic_DNA"/>
</dbReference>
<dbReference type="Proteomes" id="UP001187531">
    <property type="component" value="Unassembled WGS sequence"/>
</dbReference>
<evidence type="ECO:0000313" key="4">
    <source>
        <dbReference type="EMBL" id="KAK2703315.1"/>
    </source>
</evidence>
<sequence length="160" mass="18195">MKVSLQISCDLENIAALSPVGEDFRWYLKFKCQSCGDKSEKWQYITQEESVPLKGGRGSANLVIKCKLCGRENSADIFPDSVKPYTGDGDRKMKTIVSFDCRGMEPVDFSPRNGWQCEAVETGTKFDDVDLSEKEWVDYDEKAKETVGIYELAHQFVRQK</sequence>
<keyword evidence="2" id="KW-0479">Metal-binding</keyword>
<name>A0AA88H2Q5_ARTSF</name>
<evidence type="ECO:0000256" key="2">
    <source>
        <dbReference type="ARBA" id="ARBA00022723"/>
    </source>
</evidence>
<dbReference type="PANTHER" id="PTHR12857:SF0">
    <property type="entry name" value="CXXC MOTIF CONTAINING ZINC BINDING PROTEIN"/>
    <property type="match status" value="1"/>
</dbReference>
<comment type="similarity">
    <text evidence="1">Belongs to the UPF0587 family.</text>
</comment>
<dbReference type="SUPFAM" id="SSF141678">
    <property type="entry name" value="MAL13P1.257-like"/>
    <property type="match status" value="1"/>
</dbReference>
<accession>A0AA88H2Q5</accession>
<proteinExistence type="inferred from homology"/>
<protein>
    <recommendedName>
        <fullName evidence="6">CXXC motif containing zinc binding protein</fullName>
    </recommendedName>
</protein>
<evidence type="ECO:0008006" key="6">
    <source>
        <dbReference type="Google" id="ProtNLM"/>
    </source>
</evidence>
<dbReference type="EMBL" id="JAVRJZ010000107">
    <property type="protein sequence ID" value="KAK2703316.1"/>
    <property type="molecule type" value="Genomic_DNA"/>
</dbReference>
<keyword evidence="5" id="KW-1185">Reference proteome</keyword>
<reference evidence="4" key="1">
    <citation type="submission" date="2023-07" db="EMBL/GenBank/DDBJ databases">
        <title>Chromosome-level genome assembly of Artemia franciscana.</title>
        <authorList>
            <person name="Jo E."/>
        </authorList>
    </citation>
    <scope>NUCLEOTIDE SEQUENCE</scope>
    <source>
        <tissue evidence="4">Whole body</tissue>
    </source>
</reference>